<organism evidence="7">
    <name type="scientific">Salix viminalis</name>
    <name type="common">Common osier</name>
    <name type="synonym">Basket willow</name>
    <dbReference type="NCBI Taxonomy" id="40686"/>
    <lineage>
        <taxon>Eukaryota</taxon>
        <taxon>Viridiplantae</taxon>
        <taxon>Streptophyta</taxon>
        <taxon>Embryophyta</taxon>
        <taxon>Tracheophyta</taxon>
        <taxon>Spermatophyta</taxon>
        <taxon>Magnoliopsida</taxon>
        <taxon>eudicotyledons</taxon>
        <taxon>Gunneridae</taxon>
        <taxon>Pentapetalae</taxon>
        <taxon>rosids</taxon>
        <taxon>fabids</taxon>
        <taxon>Malpighiales</taxon>
        <taxon>Salicaceae</taxon>
        <taxon>Saliceae</taxon>
        <taxon>Salix</taxon>
    </lineage>
</organism>
<dbReference type="GO" id="GO:0005634">
    <property type="term" value="C:nucleus"/>
    <property type="evidence" value="ECO:0007669"/>
    <property type="project" value="UniProtKB-SubCell"/>
</dbReference>
<evidence type="ECO:0000313" key="7">
    <source>
        <dbReference type="EMBL" id="VFU55340.1"/>
    </source>
</evidence>
<feature type="transmembrane region" description="Helical" evidence="6">
    <location>
        <begin position="115"/>
        <end position="136"/>
    </location>
</feature>
<dbReference type="SUPFAM" id="SSF101936">
    <property type="entry name" value="DNA-binding pseudobarrel domain"/>
    <property type="match status" value="1"/>
</dbReference>
<gene>
    <name evidence="7" type="ORF">SVIM_LOCUS393083</name>
</gene>
<dbReference type="GO" id="GO:0003677">
    <property type="term" value="F:DNA binding"/>
    <property type="evidence" value="ECO:0007669"/>
    <property type="project" value="UniProtKB-KW"/>
</dbReference>
<dbReference type="Gene3D" id="2.40.330.10">
    <property type="entry name" value="DNA-binding pseudobarrel domain"/>
    <property type="match status" value="1"/>
</dbReference>
<evidence type="ECO:0000256" key="1">
    <source>
        <dbReference type="ARBA" id="ARBA00004123"/>
    </source>
</evidence>
<evidence type="ECO:0000256" key="4">
    <source>
        <dbReference type="ARBA" id="ARBA00023163"/>
    </source>
</evidence>
<keyword evidence="6" id="KW-1133">Transmembrane helix</keyword>
<name>A0A6N2N0D0_SALVM</name>
<keyword evidence="6" id="KW-0812">Transmembrane</keyword>
<keyword evidence="5" id="KW-0539">Nucleus</keyword>
<evidence type="ECO:0000256" key="2">
    <source>
        <dbReference type="ARBA" id="ARBA00023015"/>
    </source>
</evidence>
<reference evidence="7" key="1">
    <citation type="submission" date="2019-03" db="EMBL/GenBank/DDBJ databases">
        <authorList>
            <person name="Mank J."/>
            <person name="Almeida P."/>
        </authorList>
    </citation>
    <scope>NUCLEOTIDE SEQUENCE</scope>
    <source>
        <strain evidence="7">78183</strain>
    </source>
</reference>
<sequence>MEIELQATLWAFQMVQGQNAIYFNARDPTGKVWVFTLCTRYGPHKKPVIRGEWLRYVRDKGLTVDDVIILTMVEDAENGVSYNIQSWSRIWNLAYIALSFHLHILHVIYMEWVFIHLPLFVGLVVYWFTRSLFAILQSSIVV</sequence>
<evidence type="ECO:0000256" key="5">
    <source>
        <dbReference type="ARBA" id="ARBA00023242"/>
    </source>
</evidence>
<evidence type="ECO:0008006" key="8">
    <source>
        <dbReference type="Google" id="ProtNLM"/>
    </source>
</evidence>
<evidence type="ECO:0000256" key="3">
    <source>
        <dbReference type="ARBA" id="ARBA00023125"/>
    </source>
</evidence>
<protein>
    <recommendedName>
        <fullName evidence="8">TF-B3 domain-containing protein</fullName>
    </recommendedName>
</protein>
<keyword evidence="4" id="KW-0804">Transcription</keyword>
<dbReference type="InterPro" id="IPR015300">
    <property type="entry name" value="DNA-bd_pseudobarrel_sf"/>
</dbReference>
<keyword evidence="6" id="KW-0472">Membrane</keyword>
<comment type="subcellular location">
    <subcellularLocation>
        <location evidence="1">Nucleus</location>
    </subcellularLocation>
</comment>
<dbReference type="EMBL" id="CAADRP010001885">
    <property type="protein sequence ID" value="VFU55340.1"/>
    <property type="molecule type" value="Genomic_DNA"/>
</dbReference>
<accession>A0A6N2N0D0</accession>
<proteinExistence type="predicted"/>
<evidence type="ECO:0000256" key="6">
    <source>
        <dbReference type="SAM" id="Phobius"/>
    </source>
</evidence>
<dbReference type="AlphaFoldDB" id="A0A6N2N0D0"/>
<keyword evidence="2" id="KW-0805">Transcription regulation</keyword>
<feature type="transmembrane region" description="Helical" evidence="6">
    <location>
        <begin position="90"/>
        <end position="109"/>
    </location>
</feature>
<keyword evidence="3" id="KW-0238">DNA-binding</keyword>